<evidence type="ECO:0000256" key="1">
    <source>
        <dbReference type="SAM" id="MobiDB-lite"/>
    </source>
</evidence>
<dbReference type="EMBL" id="CAJNOG010000014">
    <property type="protein sequence ID" value="CAF0755737.1"/>
    <property type="molecule type" value="Genomic_DNA"/>
</dbReference>
<feature type="region of interest" description="Disordered" evidence="1">
    <location>
        <begin position="199"/>
        <end position="266"/>
    </location>
</feature>
<accession>A0A814BC79</accession>
<evidence type="ECO:0000313" key="3">
    <source>
        <dbReference type="EMBL" id="CAF0925600.1"/>
    </source>
</evidence>
<organism evidence="3 5">
    <name type="scientific">Adineta steineri</name>
    <dbReference type="NCBI Taxonomy" id="433720"/>
    <lineage>
        <taxon>Eukaryota</taxon>
        <taxon>Metazoa</taxon>
        <taxon>Spiralia</taxon>
        <taxon>Gnathifera</taxon>
        <taxon>Rotifera</taxon>
        <taxon>Eurotatoria</taxon>
        <taxon>Bdelloidea</taxon>
        <taxon>Adinetida</taxon>
        <taxon>Adinetidae</taxon>
        <taxon>Adineta</taxon>
    </lineage>
</organism>
<evidence type="ECO:0000313" key="2">
    <source>
        <dbReference type="EMBL" id="CAF0755737.1"/>
    </source>
</evidence>
<feature type="compositionally biased region" description="Basic and acidic residues" evidence="1">
    <location>
        <begin position="215"/>
        <end position="226"/>
    </location>
</feature>
<dbReference type="AlphaFoldDB" id="A0A814BC79"/>
<feature type="compositionally biased region" description="Polar residues" evidence="1">
    <location>
        <begin position="238"/>
        <end position="250"/>
    </location>
</feature>
<dbReference type="EMBL" id="CAJOAZ010001675">
    <property type="protein sequence ID" value="CAF3843323.1"/>
    <property type="molecule type" value="Genomic_DNA"/>
</dbReference>
<evidence type="ECO:0000313" key="4">
    <source>
        <dbReference type="EMBL" id="CAF3843323.1"/>
    </source>
</evidence>
<feature type="region of interest" description="Disordered" evidence="1">
    <location>
        <begin position="106"/>
        <end position="147"/>
    </location>
</feature>
<dbReference type="Proteomes" id="UP000663844">
    <property type="component" value="Unassembled WGS sequence"/>
</dbReference>
<reference evidence="3" key="1">
    <citation type="submission" date="2021-02" db="EMBL/GenBank/DDBJ databases">
        <authorList>
            <person name="Nowell W R."/>
        </authorList>
    </citation>
    <scope>NUCLEOTIDE SEQUENCE</scope>
</reference>
<name>A0A814BC79_9BILA</name>
<protein>
    <submittedName>
        <fullName evidence="3">Uncharacterized protein</fullName>
    </submittedName>
</protein>
<comment type="caution">
    <text evidence="3">The sequence shown here is derived from an EMBL/GenBank/DDBJ whole genome shotgun (WGS) entry which is preliminary data.</text>
</comment>
<proteinExistence type="predicted"/>
<sequence>MFTTAYRNNHSSTSFPKRNIRTLTTVNAMTNEQSRFPLRANHLRVPIPPIGEPLSINSSNMKHSASSQCLTSPRHHFNTNESVSVKSSKKIYTFSNLPCELPRYRRSSHSSILQQRVSSAPDENSPRSRLNQPKSSSANESLTPRLYVDAINPSKRIIDSRSHILKYDEQQKHSLNALIKEQEKSNVPKAVQKRRIVLLFPRSPKNSEHFNSPKNSEHRNSPKNPEHCNPPKVDNDQNKNFPSSSSSLIIPNTIPVSEPSDSSVNISPEMADSLQLAAILAEMQLDSQSTSNESSSSSLPKNSHITLDASKYDYVAANALDTATFKLSPRTLKPDEEFAAKKRFAQYHQNEMRESANAKMPSLIASIVTDNNNTIGNGIDIGQTFTFKFNTTTDTIKKQSSIDADDDAFESTTDSELVQLCYDATLKLLYDPKTGKYYDLSSA</sequence>
<dbReference type="Proteomes" id="UP000663845">
    <property type="component" value="Unassembled WGS sequence"/>
</dbReference>
<feature type="compositionally biased region" description="Polar residues" evidence="1">
    <location>
        <begin position="109"/>
        <end position="142"/>
    </location>
</feature>
<gene>
    <name evidence="3" type="ORF">IZO911_LOCUS13569</name>
    <name evidence="2" type="ORF">JYZ213_LOCUS2760</name>
    <name evidence="4" type="ORF">OXD698_LOCUS20818</name>
</gene>
<dbReference type="Proteomes" id="UP000663860">
    <property type="component" value="Unassembled WGS sequence"/>
</dbReference>
<evidence type="ECO:0000313" key="5">
    <source>
        <dbReference type="Proteomes" id="UP000663860"/>
    </source>
</evidence>
<dbReference type="EMBL" id="CAJNOE010000109">
    <property type="protein sequence ID" value="CAF0925600.1"/>
    <property type="molecule type" value="Genomic_DNA"/>
</dbReference>